<dbReference type="InterPro" id="IPR036291">
    <property type="entry name" value="NAD(P)-bd_dom_sf"/>
</dbReference>
<dbReference type="Pfam" id="PF01370">
    <property type="entry name" value="Epimerase"/>
    <property type="match status" value="1"/>
</dbReference>
<dbReference type="SUPFAM" id="SSF51735">
    <property type="entry name" value="NAD(P)-binding Rossmann-fold domains"/>
    <property type="match status" value="1"/>
</dbReference>
<comment type="caution">
    <text evidence="6">The sequence shown here is derived from an EMBL/GenBank/DDBJ whole genome shotgun (WGS) entry which is preliminary data.</text>
</comment>
<accession>A0A660LI84</accession>
<protein>
    <submittedName>
        <fullName evidence="6">Uronate dehydrogenase</fullName>
    </submittedName>
</protein>
<dbReference type="PANTHER" id="PTHR43103:SF5">
    <property type="entry name" value="4-EPIMERASE, PUTATIVE (AFU_ORTHOLOGUE AFUA_7G00360)-RELATED"/>
    <property type="match status" value="1"/>
</dbReference>
<dbReference type="AlphaFoldDB" id="A0A660LI84"/>
<evidence type="ECO:0000256" key="3">
    <source>
        <dbReference type="ARBA" id="ARBA00023027"/>
    </source>
</evidence>
<feature type="region of interest" description="Disordered" evidence="4">
    <location>
        <begin position="231"/>
        <end position="253"/>
    </location>
</feature>
<dbReference type="Gene3D" id="3.40.50.720">
    <property type="entry name" value="NAD(P)-binding Rossmann-like Domain"/>
    <property type="match status" value="1"/>
</dbReference>
<dbReference type="PANTHER" id="PTHR43103">
    <property type="entry name" value="NUCLEOSIDE-DIPHOSPHATE-SUGAR EPIMERASE"/>
    <property type="match status" value="1"/>
</dbReference>
<organism evidence="6 7">
    <name type="scientific">Solirubrobacter pauli</name>
    <dbReference type="NCBI Taxonomy" id="166793"/>
    <lineage>
        <taxon>Bacteria</taxon>
        <taxon>Bacillati</taxon>
        <taxon>Actinomycetota</taxon>
        <taxon>Thermoleophilia</taxon>
        <taxon>Solirubrobacterales</taxon>
        <taxon>Solirubrobacteraceae</taxon>
        <taxon>Solirubrobacter</taxon>
    </lineage>
</organism>
<keyword evidence="2" id="KW-0560">Oxidoreductase</keyword>
<sequence>MERVLITGAAGAIGTVLRPALREGLAELRLSDLEAIDELAGNETFVRADLTDFDAVLRAVEGVDAVVHLGAVPNESAFDVIAGPNLHGAYHVFEACRRHGVRRVVYASSNHATGMYPVGEPLDGSVAPRPDGLYGASKVFGEALARMYVDRFGLSAVCLRIGSFKPQPEEERELSTWLSHADGIRLVQAALTADVDFAIVYGASANTRRWWPADTLIGFTPRDDAEAFAPLPPSAWERQGGPNTDREHGGWVA</sequence>
<dbReference type="EMBL" id="RBIL01000001">
    <property type="protein sequence ID" value="RKQ93673.1"/>
    <property type="molecule type" value="Genomic_DNA"/>
</dbReference>
<dbReference type="InterPro" id="IPR001509">
    <property type="entry name" value="Epimerase_deHydtase"/>
</dbReference>
<keyword evidence="3" id="KW-0520">NAD</keyword>
<dbReference type="GO" id="GO:0016491">
    <property type="term" value="F:oxidoreductase activity"/>
    <property type="evidence" value="ECO:0007669"/>
    <property type="project" value="UniProtKB-KW"/>
</dbReference>
<evidence type="ECO:0000256" key="2">
    <source>
        <dbReference type="ARBA" id="ARBA00023002"/>
    </source>
</evidence>
<name>A0A660LI84_9ACTN</name>
<reference evidence="6 7" key="1">
    <citation type="submission" date="2018-10" db="EMBL/GenBank/DDBJ databases">
        <title>Genomic Encyclopedia of Archaeal and Bacterial Type Strains, Phase II (KMG-II): from individual species to whole genera.</title>
        <authorList>
            <person name="Goeker M."/>
        </authorList>
    </citation>
    <scope>NUCLEOTIDE SEQUENCE [LARGE SCALE GENOMIC DNA]</scope>
    <source>
        <strain evidence="6 7">DSM 14954</strain>
    </source>
</reference>
<evidence type="ECO:0000313" key="6">
    <source>
        <dbReference type="EMBL" id="RKQ93673.1"/>
    </source>
</evidence>
<comment type="similarity">
    <text evidence="1">Belongs to the NAD(P)-dependent epimerase/dehydratase family.</text>
</comment>
<keyword evidence="7" id="KW-1185">Reference proteome</keyword>
<feature type="compositionally biased region" description="Basic and acidic residues" evidence="4">
    <location>
        <begin position="244"/>
        <end position="253"/>
    </location>
</feature>
<evidence type="ECO:0000256" key="4">
    <source>
        <dbReference type="SAM" id="MobiDB-lite"/>
    </source>
</evidence>
<dbReference type="Proteomes" id="UP000278962">
    <property type="component" value="Unassembled WGS sequence"/>
</dbReference>
<proteinExistence type="inferred from homology"/>
<evidence type="ECO:0000313" key="7">
    <source>
        <dbReference type="Proteomes" id="UP000278962"/>
    </source>
</evidence>
<evidence type="ECO:0000256" key="1">
    <source>
        <dbReference type="ARBA" id="ARBA00007637"/>
    </source>
</evidence>
<feature type="domain" description="NAD-dependent epimerase/dehydratase" evidence="5">
    <location>
        <begin position="4"/>
        <end position="162"/>
    </location>
</feature>
<dbReference type="RefSeq" id="WP_121252012.1">
    <property type="nucleotide sequence ID" value="NZ_RBIL01000001.1"/>
</dbReference>
<dbReference type="OrthoDB" id="9801785at2"/>
<gene>
    <name evidence="6" type="ORF">C8N24_3544</name>
</gene>
<evidence type="ECO:0000259" key="5">
    <source>
        <dbReference type="Pfam" id="PF01370"/>
    </source>
</evidence>